<evidence type="ECO:0000313" key="1">
    <source>
        <dbReference type="EMBL" id="KAG2404357.1"/>
    </source>
</evidence>
<name>A0A8T0KWL8_PHAAN</name>
<gene>
    <name evidence="1" type="ORF">HKW66_Vig0112790</name>
</gene>
<evidence type="ECO:0000313" key="2">
    <source>
        <dbReference type="Proteomes" id="UP000743370"/>
    </source>
</evidence>
<reference evidence="1 2" key="1">
    <citation type="submission" date="2020-05" db="EMBL/GenBank/DDBJ databases">
        <title>Vigna angularis (adzuki bean) Var. LongXiaoDou No. 4 denovo assembly.</title>
        <authorList>
            <person name="Xiang H."/>
        </authorList>
    </citation>
    <scope>NUCLEOTIDE SEQUENCE [LARGE SCALE GENOMIC DNA]</scope>
    <source>
        <tissue evidence="1">Leaf</tissue>
    </source>
</reference>
<proteinExistence type="predicted"/>
<accession>A0A8T0KWL8</accession>
<comment type="caution">
    <text evidence="1">The sequence shown here is derived from an EMBL/GenBank/DDBJ whole genome shotgun (WGS) entry which is preliminary data.</text>
</comment>
<dbReference type="AlphaFoldDB" id="A0A8T0KWL8"/>
<protein>
    <submittedName>
        <fullName evidence="1">Uncharacterized protein</fullName>
    </submittedName>
</protein>
<sequence length="148" mass="16492">MHGSETVQEKLIGKHFACISSSNAEDTTSIGVNHNGHDLNPQLYEIKVIELQPKASNCKNGTLRFRTLEINIQSCLLTIWQKVFSNSRFEKLFGDGVKLGLGVCSVLLLGFVLDWVSNLVEKKVFHSKDTDVKNAEEDVQRITSGKDT</sequence>
<organism evidence="1 2">
    <name type="scientific">Phaseolus angularis</name>
    <name type="common">Azuki bean</name>
    <name type="synonym">Vigna angularis</name>
    <dbReference type="NCBI Taxonomy" id="3914"/>
    <lineage>
        <taxon>Eukaryota</taxon>
        <taxon>Viridiplantae</taxon>
        <taxon>Streptophyta</taxon>
        <taxon>Embryophyta</taxon>
        <taxon>Tracheophyta</taxon>
        <taxon>Spermatophyta</taxon>
        <taxon>Magnoliopsida</taxon>
        <taxon>eudicotyledons</taxon>
        <taxon>Gunneridae</taxon>
        <taxon>Pentapetalae</taxon>
        <taxon>rosids</taxon>
        <taxon>fabids</taxon>
        <taxon>Fabales</taxon>
        <taxon>Fabaceae</taxon>
        <taxon>Papilionoideae</taxon>
        <taxon>50 kb inversion clade</taxon>
        <taxon>NPAAA clade</taxon>
        <taxon>indigoferoid/millettioid clade</taxon>
        <taxon>Phaseoleae</taxon>
        <taxon>Vigna</taxon>
    </lineage>
</organism>
<dbReference type="Proteomes" id="UP000743370">
    <property type="component" value="Unassembled WGS sequence"/>
</dbReference>
<dbReference type="EMBL" id="JABFOF010000002">
    <property type="protein sequence ID" value="KAG2404357.1"/>
    <property type="molecule type" value="Genomic_DNA"/>
</dbReference>